<dbReference type="EMBL" id="FRAT01000004">
    <property type="protein sequence ID" value="SHK69968.1"/>
    <property type="molecule type" value="Genomic_DNA"/>
</dbReference>
<dbReference type="Proteomes" id="UP000198940">
    <property type="component" value="Unassembled WGS sequence"/>
</dbReference>
<name>A0A1M6ULI5_9FLAO</name>
<keyword evidence="4" id="KW-1185">Reference proteome</keyword>
<evidence type="ECO:0000313" key="3">
    <source>
        <dbReference type="Proteomes" id="UP000184031"/>
    </source>
</evidence>
<sequence>MYDHTNHQIFICVLQLPKIQLQQRPYGKTTMESKEISNFFFLLPFHKRAPGGCTLTWQYGTCIVLYDNALILCQSEKTVSTWKGRILRTTKLIHLILL</sequence>
<dbReference type="EMBL" id="FOKU01000013">
    <property type="protein sequence ID" value="SFC55073.1"/>
    <property type="molecule type" value="Genomic_DNA"/>
</dbReference>
<evidence type="ECO:0000313" key="4">
    <source>
        <dbReference type="Proteomes" id="UP000198940"/>
    </source>
</evidence>
<organism evidence="2 3">
    <name type="scientific">Flagellimonas taeanensis</name>
    <dbReference type="NCBI Taxonomy" id="1005926"/>
    <lineage>
        <taxon>Bacteria</taxon>
        <taxon>Pseudomonadati</taxon>
        <taxon>Bacteroidota</taxon>
        <taxon>Flavobacteriia</taxon>
        <taxon>Flavobacteriales</taxon>
        <taxon>Flavobacteriaceae</taxon>
        <taxon>Flagellimonas</taxon>
    </lineage>
</organism>
<comment type="caution">
    <text evidence="2">The sequence shown here is derived from an EMBL/GenBank/DDBJ whole genome shotgun (WGS) entry which is preliminary data.</text>
</comment>
<reference evidence="2 3" key="1">
    <citation type="submission" date="2016-11" db="EMBL/GenBank/DDBJ databases">
        <authorList>
            <person name="Varghese N."/>
            <person name="Submissions S."/>
        </authorList>
    </citation>
    <scope>NUCLEOTIDE SEQUENCE [LARGE SCALE GENOMIC DNA]</scope>
    <source>
        <strain evidence="2 3">CGMCC 1.12174</strain>
        <strain evidence="1 4">DSM 26351</strain>
    </source>
</reference>
<evidence type="ECO:0000313" key="2">
    <source>
        <dbReference type="EMBL" id="SHK69968.1"/>
    </source>
</evidence>
<protein>
    <submittedName>
        <fullName evidence="2">Uncharacterized protein</fullName>
    </submittedName>
</protein>
<dbReference type="Proteomes" id="UP000184031">
    <property type="component" value="Unassembled WGS sequence"/>
</dbReference>
<evidence type="ECO:0000313" key="1">
    <source>
        <dbReference type="EMBL" id="SFC55073.1"/>
    </source>
</evidence>
<accession>A0A1M6ULI5</accession>
<gene>
    <name evidence="1" type="ORF">SAMN04487891_11396</name>
    <name evidence="2" type="ORF">SAMN05216293_1670</name>
</gene>
<dbReference type="AlphaFoldDB" id="A0A1M6ULI5"/>
<proteinExistence type="predicted"/>